<feature type="non-terminal residue" evidence="1">
    <location>
        <position position="1"/>
    </location>
</feature>
<evidence type="ECO:0000313" key="2">
    <source>
        <dbReference type="Proteomes" id="UP000237246"/>
    </source>
</evidence>
<proteinExistence type="predicted"/>
<gene>
    <name evidence="1" type="ORF">CIB84_010852</name>
</gene>
<reference evidence="1 2" key="1">
    <citation type="submission" date="2018-01" db="EMBL/GenBank/DDBJ databases">
        <title>Comparison of the Chinese Bamboo Partridge and Red Junglefowl genome sequences highlights the importance of demography in genome evolution.</title>
        <authorList>
            <person name="Tiley G.P."/>
            <person name="Kimball R.T."/>
            <person name="Braun E.L."/>
            <person name="Burleigh J.G."/>
        </authorList>
    </citation>
    <scope>NUCLEOTIDE SEQUENCE [LARGE SCALE GENOMIC DNA]</scope>
    <source>
        <strain evidence="1">RTK389</strain>
        <tissue evidence="1">Blood</tissue>
    </source>
</reference>
<dbReference type="Proteomes" id="UP000237246">
    <property type="component" value="Unassembled WGS sequence"/>
</dbReference>
<sequence length="62" mass="7078">VALLTEQFAKPVAYVYVCLTEAQLSAFTVVSASFHPEDGAVCIYFQISCDREKFYQIQPRVW</sequence>
<accession>A0A2P4SMR3</accession>
<keyword evidence="2" id="KW-1185">Reference proteome</keyword>
<dbReference type="EMBL" id="PPHD01034575">
    <property type="protein sequence ID" value="POI25398.1"/>
    <property type="molecule type" value="Genomic_DNA"/>
</dbReference>
<dbReference type="AlphaFoldDB" id="A0A2P4SMR3"/>
<protein>
    <submittedName>
        <fullName evidence="1">Uncharacterized protein</fullName>
    </submittedName>
</protein>
<evidence type="ECO:0000313" key="1">
    <source>
        <dbReference type="EMBL" id="POI25398.1"/>
    </source>
</evidence>
<organism evidence="1 2">
    <name type="scientific">Bambusicola thoracicus</name>
    <name type="common">Chinese bamboo-partridge</name>
    <name type="synonym">Perdix thoracica</name>
    <dbReference type="NCBI Taxonomy" id="9083"/>
    <lineage>
        <taxon>Eukaryota</taxon>
        <taxon>Metazoa</taxon>
        <taxon>Chordata</taxon>
        <taxon>Craniata</taxon>
        <taxon>Vertebrata</taxon>
        <taxon>Euteleostomi</taxon>
        <taxon>Archelosauria</taxon>
        <taxon>Archosauria</taxon>
        <taxon>Dinosauria</taxon>
        <taxon>Saurischia</taxon>
        <taxon>Theropoda</taxon>
        <taxon>Coelurosauria</taxon>
        <taxon>Aves</taxon>
        <taxon>Neognathae</taxon>
        <taxon>Galloanserae</taxon>
        <taxon>Galliformes</taxon>
        <taxon>Phasianidae</taxon>
        <taxon>Perdicinae</taxon>
        <taxon>Bambusicola</taxon>
    </lineage>
</organism>
<comment type="caution">
    <text evidence="1">The sequence shown here is derived from an EMBL/GenBank/DDBJ whole genome shotgun (WGS) entry which is preliminary data.</text>
</comment>
<name>A0A2P4SMR3_BAMTH</name>